<organism evidence="2 3">
    <name type="scientific">Rheinheimera muenzenbergensis</name>
    <dbReference type="NCBI Taxonomy" id="1193628"/>
    <lineage>
        <taxon>Bacteria</taxon>
        <taxon>Pseudomonadati</taxon>
        <taxon>Pseudomonadota</taxon>
        <taxon>Gammaproteobacteria</taxon>
        <taxon>Chromatiales</taxon>
        <taxon>Chromatiaceae</taxon>
        <taxon>Rheinheimera</taxon>
    </lineage>
</organism>
<dbReference type="InterPro" id="IPR036873">
    <property type="entry name" value="Rhodanese-like_dom_sf"/>
</dbReference>
<dbReference type="PANTHER" id="PTHR45431">
    <property type="entry name" value="RHODANESE-LIKE DOMAIN-CONTAINING PROTEIN 15, CHLOROPLASTIC"/>
    <property type="match status" value="1"/>
</dbReference>
<dbReference type="PANTHER" id="PTHR45431:SF3">
    <property type="entry name" value="RHODANESE-LIKE DOMAIN-CONTAINING PROTEIN 15, CHLOROPLASTIC"/>
    <property type="match status" value="1"/>
</dbReference>
<protein>
    <submittedName>
        <fullName evidence="2">Rhodanese-like domain-containing protein</fullName>
    </submittedName>
</protein>
<evidence type="ECO:0000259" key="1">
    <source>
        <dbReference type="PROSITE" id="PS50206"/>
    </source>
</evidence>
<gene>
    <name evidence="2" type="ORF">MN202_12815</name>
</gene>
<dbReference type="Gene3D" id="3.40.250.10">
    <property type="entry name" value="Rhodanese-like domain"/>
    <property type="match status" value="1"/>
</dbReference>
<feature type="domain" description="Rhodanese" evidence="1">
    <location>
        <begin position="29"/>
        <end position="133"/>
    </location>
</feature>
<comment type="caution">
    <text evidence="2">The sequence shown here is derived from an EMBL/GenBank/DDBJ whole genome shotgun (WGS) entry which is preliminary data.</text>
</comment>
<dbReference type="Proteomes" id="UP001375382">
    <property type="component" value="Unassembled WGS sequence"/>
</dbReference>
<reference evidence="2 3" key="1">
    <citation type="journal article" date="2023" name="Ecotoxicol. Environ. Saf.">
        <title>Mercury remediation potential of mercury-resistant strain Rheinheimera metallidurans sp. nov. isolated from a municipal waste dumping site.</title>
        <authorList>
            <person name="Yadav V."/>
            <person name="Manjhi A."/>
            <person name="Vadakedath N."/>
        </authorList>
    </citation>
    <scope>NUCLEOTIDE SEQUENCE [LARGE SCALE GENOMIC DNA]</scope>
    <source>
        <strain evidence="2 3">E-49</strain>
    </source>
</reference>
<proteinExistence type="predicted"/>
<dbReference type="PROSITE" id="PS50206">
    <property type="entry name" value="RHODANESE_3"/>
    <property type="match status" value="1"/>
</dbReference>
<dbReference type="InterPro" id="IPR001763">
    <property type="entry name" value="Rhodanese-like_dom"/>
</dbReference>
<dbReference type="SUPFAM" id="SSF52821">
    <property type="entry name" value="Rhodanese/Cell cycle control phosphatase"/>
    <property type="match status" value="1"/>
</dbReference>
<evidence type="ECO:0000313" key="3">
    <source>
        <dbReference type="Proteomes" id="UP001375382"/>
    </source>
</evidence>
<accession>A0ABU8C851</accession>
<dbReference type="RefSeq" id="WP_335736528.1">
    <property type="nucleotide sequence ID" value="NZ_JALAAR010000010.1"/>
</dbReference>
<dbReference type="InterPro" id="IPR052367">
    <property type="entry name" value="Thiosulfate_ST/Rhodanese-like"/>
</dbReference>
<evidence type="ECO:0000313" key="2">
    <source>
        <dbReference type="EMBL" id="MEH8018120.1"/>
    </source>
</evidence>
<name>A0ABU8C851_9GAMM</name>
<keyword evidence="3" id="KW-1185">Reference proteome</keyword>
<dbReference type="CDD" id="cd00158">
    <property type="entry name" value="RHOD"/>
    <property type="match status" value="1"/>
</dbReference>
<dbReference type="SMART" id="SM00450">
    <property type="entry name" value="RHOD"/>
    <property type="match status" value="1"/>
</dbReference>
<dbReference type="Pfam" id="PF00581">
    <property type="entry name" value="Rhodanese"/>
    <property type="match status" value="1"/>
</dbReference>
<sequence>MKTAQQLVAEAKAVITEASITALHSALNADAESILIDVREPAEFAQQHIVGAVNYPRGVLEMNIHNHPKVAAAGCEPQVALQQLAAQPVYLICRSGARSALAAESLQRMGFSQVYSVAGGMQAWLDAGLAVKS</sequence>
<dbReference type="EMBL" id="JALAAR010000010">
    <property type="protein sequence ID" value="MEH8018120.1"/>
    <property type="molecule type" value="Genomic_DNA"/>
</dbReference>